<gene>
    <name evidence="1" type="ORF">HA252_00665</name>
    <name evidence="2" type="ORF">J4203_08055</name>
</gene>
<dbReference type="EMBL" id="JAGVWE010000007">
    <property type="protein sequence ID" value="MBS3063785.1"/>
    <property type="molecule type" value="Genomic_DNA"/>
</dbReference>
<dbReference type="EMBL" id="DUGH01000015">
    <property type="protein sequence ID" value="HIH15901.1"/>
    <property type="molecule type" value="Genomic_DNA"/>
</dbReference>
<reference evidence="2" key="3">
    <citation type="submission" date="2021-05" db="EMBL/GenBank/DDBJ databases">
        <title>Protein family content uncovers lineage relationships and bacterial pathway maintenance mechanisms in DPANN archaea.</title>
        <authorList>
            <person name="Castelle C.J."/>
            <person name="Meheust R."/>
            <person name="Jaffe A.L."/>
            <person name="Seitz K."/>
            <person name="Gong X."/>
            <person name="Baker B.J."/>
            <person name="Banfield J.F."/>
        </authorList>
    </citation>
    <scope>NUCLEOTIDE SEQUENCE</scope>
    <source>
        <strain evidence="2">RIFCSPLOWO2_01_FULL_58_19</strain>
    </source>
</reference>
<sequence>MALRDLEQKVKHLRTAFQIEDTIALKESSEACLQRAAMVNDRGYANLALIGYSLNKLVSKRHIVIDHQWTAIKAKILRELDLAAYSLARGKPKEFGKSLDTIIEVVSEVDHEFGRYAISMEEKARLKMASAAYGLGLSLSQAVDLTGAEKEDVQNYIGWTRMHDEEGITFGIAARLKPLREMFE</sequence>
<reference evidence="2" key="2">
    <citation type="submission" date="2021-03" db="EMBL/GenBank/DDBJ databases">
        <authorList>
            <person name="Jaffe A."/>
        </authorList>
    </citation>
    <scope>NUCLEOTIDE SEQUENCE</scope>
    <source>
        <strain evidence="2">RIFCSPLOWO2_01_FULL_58_19</strain>
    </source>
</reference>
<protein>
    <submittedName>
        <fullName evidence="1">Uncharacterized protein</fullName>
    </submittedName>
</protein>
<organism evidence="1 3">
    <name type="scientific">Candidatus Iainarchaeum sp</name>
    <dbReference type="NCBI Taxonomy" id="3101447"/>
    <lineage>
        <taxon>Archaea</taxon>
        <taxon>Candidatus Iainarchaeota</taxon>
        <taxon>Candidatus Iainarchaeia</taxon>
        <taxon>Candidatus Iainarchaeales</taxon>
        <taxon>Candidatus Iainarchaeaceae</taxon>
        <taxon>Candidatus Iainarchaeum</taxon>
    </lineage>
</organism>
<dbReference type="Proteomes" id="UP000564964">
    <property type="component" value="Unassembled WGS sequence"/>
</dbReference>
<accession>A0A7J4JDR4</accession>
<reference evidence="1" key="1">
    <citation type="journal article" date="2020" name="bioRxiv">
        <title>A rank-normalized archaeal taxonomy based on genome phylogeny resolves widespread incomplete and uneven classifications.</title>
        <authorList>
            <person name="Rinke C."/>
            <person name="Chuvochina M."/>
            <person name="Mussig A.J."/>
            <person name="Chaumeil P.-A."/>
            <person name="Waite D.W."/>
            <person name="Whitman W.B."/>
            <person name="Parks D.H."/>
            <person name="Hugenholtz P."/>
        </authorList>
    </citation>
    <scope>NUCLEOTIDE SEQUENCE</scope>
    <source>
        <strain evidence="1">UBA10219</strain>
    </source>
</reference>
<evidence type="ECO:0000313" key="3">
    <source>
        <dbReference type="Proteomes" id="UP000564964"/>
    </source>
</evidence>
<proteinExistence type="predicted"/>
<comment type="caution">
    <text evidence="1">The sequence shown here is derived from an EMBL/GenBank/DDBJ whole genome shotgun (WGS) entry which is preliminary data.</text>
</comment>
<evidence type="ECO:0000313" key="2">
    <source>
        <dbReference type="EMBL" id="MBS3063785.1"/>
    </source>
</evidence>
<dbReference type="AlphaFoldDB" id="A0A7J4JDR4"/>
<evidence type="ECO:0000313" key="1">
    <source>
        <dbReference type="EMBL" id="HIH15901.1"/>
    </source>
</evidence>
<name>A0A7J4JDR4_9ARCH</name>
<dbReference type="Proteomes" id="UP000678237">
    <property type="component" value="Unassembled WGS sequence"/>
</dbReference>